<comment type="caution">
    <text evidence="1">The sequence shown here is derived from an EMBL/GenBank/DDBJ whole genome shotgun (WGS) entry which is preliminary data.</text>
</comment>
<gene>
    <name evidence="1" type="ORF">CLLI_22120</name>
</gene>
<name>A0A2T0B1I4_9CLOT</name>
<protein>
    <recommendedName>
        <fullName evidence="3">HTH cro/C1-type domain-containing protein</fullName>
    </recommendedName>
</protein>
<dbReference type="InterPro" id="IPR001387">
    <property type="entry name" value="Cro/C1-type_HTH"/>
</dbReference>
<proteinExistence type="predicted"/>
<reference evidence="1 2" key="1">
    <citation type="submission" date="2018-03" db="EMBL/GenBank/DDBJ databases">
        <title>Genome sequence of Clostridium liquoris DSM 100320.</title>
        <authorList>
            <person name="Poehlein A."/>
            <person name="Daniel R."/>
        </authorList>
    </citation>
    <scope>NUCLEOTIDE SEQUENCE [LARGE SCALE GENOMIC DNA]</scope>
    <source>
        <strain evidence="1 2">DSM 100320</strain>
    </source>
</reference>
<dbReference type="InterPro" id="IPR010982">
    <property type="entry name" value="Lambda_DNA-bd_dom_sf"/>
</dbReference>
<dbReference type="RefSeq" id="WP_106064272.1">
    <property type="nucleotide sequence ID" value="NZ_PVXO01000060.1"/>
</dbReference>
<dbReference type="OrthoDB" id="2064246at2"/>
<dbReference type="AlphaFoldDB" id="A0A2T0B1I4"/>
<keyword evidence="2" id="KW-1185">Reference proteome</keyword>
<sequence length="71" mass="8298">MYRELLGEIVKKGLNRKKLAEKIGVSEKTLRNKLNGKTDFTWSEVKKIRDIVAPEYTLEKLFEKSDTKNLN</sequence>
<dbReference type="CDD" id="cd00093">
    <property type="entry name" value="HTH_XRE"/>
    <property type="match status" value="1"/>
</dbReference>
<evidence type="ECO:0000313" key="1">
    <source>
        <dbReference type="EMBL" id="PRR77648.1"/>
    </source>
</evidence>
<dbReference type="Gene3D" id="1.10.260.40">
    <property type="entry name" value="lambda repressor-like DNA-binding domains"/>
    <property type="match status" value="1"/>
</dbReference>
<evidence type="ECO:0000313" key="2">
    <source>
        <dbReference type="Proteomes" id="UP000239706"/>
    </source>
</evidence>
<dbReference type="Proteomes" id="UP000239706">
    <property type="component" value="Unassembled WGS sequence"/>
</dbReference>
<dbReference type="InterPro" id="IPR008003">
    <property type="entry name" value="DUF739"/>
</dbReference>
<dbReference type="Pfam" id="PF05339">
    <property type="entry name" value="DUF739"/>
    <property type="match status" value="1"/>
</dbReference>
<evidence type="ECO:0008006" key="3">
    <source>
        <dbReference type="Google" id="ProtNLM"/>
    </source>
</evidence>
<dbReference type="SUPFAM" id="SSF47413">
    <property type="entry name" value="lambda repressor-like DNA-binding domains"/>
    <property type="match status" value="1"/>
</dbReference>
<accession>A0A2T0B1I4</accession>
<organism evidence="1 2">
    <name type="scientific">Clostridium liquoris</name>
    <dbReference type="NCBI Taxonomy" id="1289519"/>
    <lineage>
        <taxon>Bacteria</taxon>
        <taxon>Bacillati</taxon>
        <taxon>Bacillota</taxon>
        <taxon>Clostridia</taxon>
        <taxon>Eubacteriales</taxon>
        <taxon>Clostridiaceae</taxon>
        <taxon>Clostridium</taxon>
    </lineage>
</organism>
<dbReference type="GO" id="GO:0003677">
    <property type="term" value="F:DNA binding"/>
    <property type="evidence" value="ECO:0007669"/>
    <property type="project" value="InterPro"/>
</dbReference>
<dbReference type="EMBL" id="PVXO01000060">
    <property type="protein sequence ID" value="PRR77648.1"/>
    <property type="molecule type" value="Genomic_DNA"/>
</dbReference>